<reference evidence="1" key="1">
    <citation type="submission" date="2018-04" db="EMBL/GenBank/DDBJ databases">
        <authorList>
            <person name="Go L.Y."/>
            <person name="Mitchell J.A."/>
        </authorList>
    </citation>
    <scope>NUCLEOTIDE SEQUENCE</scope>
    <source>
        <strain evidence="1">WBAF</strain>
    </source>
</reference>
<accession>A0A3B0IX46</accession>
<sequence>MAQKVSDDELEEHKTRMKLLIDKKYDKSIEEANVIKKDQERKIDSSTKETLVGTQNVDAEEIKRELLDKIKELMSPKQEFLNLLVKENYVVDKVCKNDYCNKQEEKELSKCNSECEDSKEFGISNNQEYKECKTSCQKEKESKKSECTVRCDDKQEAIKSAAKEYYQEIKNNTSKEKFDASKMEQGFLDKVQEIMENTFPSELEYSVL</sequence>
<proteinExistence type="predicted"/>
<evidence type="ECO:0000313" key="1">
    <source>
        <dbReference type="EMBL" id="SPP34077.1"/>
    </source>
</evidence>
<name>A0A3B0IX46_9RICK</name>
<dbReference type="EMBL" id="OUNF01000196">
    <property type="protein sequence ID" value="SPP34077.1"/>
    <property type="molecule type" value="Genomic_DNA"/>
</dbReference>
<protein>
    <submittedName>
        <fullName evidence="1">Uncharacterized protein</fullName>
    </submittedName>
</protein>
<dbReference type="AlphaFoldDB" id="A0A3B0IX46"/>
<gene>
    <name evidence="1" type="ORF">WBAF_0772</name>
</gene>
<organism evidence="1">
    <name type="scientific">Wolbachia endosymbiont of Aleurodicus floccissimus</name>
    <dbReference type="NCBI Taxonomy" id="2152762"/>
    <lineage>
        <taxon>Bacteria</taxon>
        <taxon>Pseudomonadati</taxon>
        <taxon>Pseudomonadota</taxon>
        <taxon>Alphaproteobacteria</taxon>
        <taxon>Rickettsiales</taxon>
        <taxon>Anaplasmataceae</taxon>
        <taxon>Wolbachieae</taxon>
        <taxon>Wolbachia</taxon>
    </lineage>
</organism>